<gene>
    <name evidence="5" type="ORF">H920_05981</name>
</gene>
<feature type="compositionally biased region" description="Polar residues" evidence="3">
    <location>
        <begin position="189"/>
        <end position="203"/>
    </location>
</feature>
<protein>
    <submittedName>
        <fullName evidence="5">Cornulin</fullName>
    </submittedName>
</protein>
<dbReference type="SMART" id="SM01394">
    <property type="entry name" value="S_100"/>
    <property type="match status" value="1"/>
</dbReference>
<feature type="compositionally biased region" description="Basic and acidic residues" evidence="3">
    <location>
        <begin position="404"/>
        <end position="440"/>
    </location>
</feature>
<feature type="compositionally biased region" description="Polar residues" evidence="3">
    <location>
        <begin position="261"/>
        <end position="283"/>
    </location>
</feature>
<dbReference type="GO" id="GO:0046914">
    <property type="term" value="F:transition metal ion binding"/>
    <property type="evidence" value="ECO:0007669"/>
    <property type="project" value="InterPro"/>
</dbReference>
<feature type="compositionally biased region" description="Polar residues" evidence="3">
    <location>
        <begin position="136"/>
        <end position="165"/>
    </location>
</feature>
<proteinExistence type="predicted"/>
<dbReference type="InterPro" id="IPR034325">
    <property type="entry name" value="S-100_dom"/>
</dbReference>
<dbReference type="InterPro" id="IPR002048">
    <property type="entry name" value="EF_hand_dom"/>
</dbReference>
<dbReference type="AlphaFoldDB" id="A0A091DQR6"/>
<reference evidence="5 6" key="1">
    <citation type="submission" date="2013-11" db="EMBL/GenBank/DDBJ databases">
        <title>The Damaraland mole rat (Fukomys damarensis) genome and evolution of African mole rats.</title>
        <authorList>
            <person name="Gladyshev V.N."/>
            <person name="Fang X."/>
        </authorList>
    </citation>
    <scope>NUCLEOTIDE SEQUENCE [LARGE SCALE GENOMIC DNA]</scope>
    <source>
        <tissue evidence="5">Liver</tissue>
    </source>
</reference>
<evidence type="ECO:0000259" key="4">
    <source>
        <dbReference type="PROSITE" id="PS50222"/>
    </source>
</evidence>
<name>A0A091DQR6_FUKDA</name>
<dbReference type="PANTHER" id="PTHR11639:SF26">
    <property type="entry name" value="CORNULIN"/>
    <property type="match status" value="1"/>
</dbReference>
<dbReference type="GO" id="GO:1902808">
    <property type="term" value="P:positive regulation of cell cycle G1/S phase transition"/>
    <property type="evidence" value="ECO:0007669"/>
    <property type="project" value="TreeGrafter"/>
</dbReference>
<evidence type="ECO:0000313" key="5">
    <source>
        <dbReference type="EMBL" id="KFO32610.1"/>
    </source>
</evidence>
<evidence type="ECO:0000256" key="2">
    <source>
        <dbReference type="ARBA" id="ARBA00022837"/>
    </source>
</evidence>
<dbReference type="PANTHER" id="PTHR11639">
    <property type="entry name" value="S100 CALCIUM-BINDING PROTEIN"/>
    <property type="match status" value="1"/>
</dbReference>
<feature type="compositionally biased region" description="Polar residues" evidence="3">
    <location>
        <begin position="294"/>
        <end position="314"/>
    </location>
</feature>
<feature type="compositionally biased region" description="Low complexity" evidence="3">
    <location>
        <begin position="315"/>
        <end position="324"/>
    </location>
</feature>
<dbReference type="eggNOG" id="ENOG502SATM">
    <property type="taxonomic scope" value="Eukaryota"/>
</dbReference>
<evidence type="ECO:0000256" key="1">
    <source>
        <dbReference type="ARBA" id="ARBA00022723"/>
    </source>
</evidence>
<feature type="compositionally biased region" description="Low complexity" evidence="3">
    <location>
        <begin position="171"/>
        <end position="187"/>
    </location>
</feature>
<dbReference type="Proteomes" id="UP000028990">
    <property type="component" value="Unassembled WGS sequence"/>
</dbReference>
<evidence type="ECO:0000256" key="3">
    <source>
        <dbReference type="SAM" id="MobiDB-lite"/>
    </source>
</evidence>
<dbReference type="GO" id="GO:0048306">
    <property type="term" value="F:calcium-dependent protein binding"/>
    <property type="evidence" value="ECO:0007669"/>
    <property type="project" value="TreeGrafter"/>
</dbReference>
<dbReference type="InterPro" id="IPR018247">
    <property type="entry name" value="EF_Hand_1_Ca_BS"/>
</dbReference>
<keyword evidence="1" id="KW-0479">Metal-binding</keyword>
<dbReference type="CDD" id="cd00213">
    <property type="entry name" value="S-100"/>
    <property type="match status" value="1"/>
</dbReference>
<feature type="compositionally biased region" description="Polar residues" evidence="3">
    <location>
        <begin position="96"/>
        <end position="107"/>
    </location>
</feature>
<feature type="domain" description="EF-hand" evidence="4">
    <location>
        <begin position="49"/>
        <end position="84"/>
    </location>
</feature>
<feature type="compositionally biased region" description="Low complexity" evidence="3">
    <location>
        <begin position="220"/>
        <end position="232"/>
    </location>
</feature>
<dbReference type="GO" id="GO:0051896">
    <property type="term" value="P:regulation of phosphatidylinositol 3-kinase/protein kinase B signal transduction"/>
    <property type="evidence" value="ECO:0007669"/>
    <property type="project" value="TreeGrafter"/>
</dbReference>
<dbReference type="GO" id="GO:0005509">
    <property type="term" value="F:calcium ion binding"/>
    <property type="evidence" value="ECO:0007669"/>
    <property type="project" value="InterPro"/>
</dbReference>
<organism evidence="5 6">
    <name type="scientific">Fukomys damarensis</name>
    <name type="common">Damaraland mole rat</name>
    <name type="synonym">Cryptomys damarensis</name>
    <dbReference type="NCBI Taxonomy" id="885580"/>
    <lineage>
        <taxon>Eukaryota</taxon>
        <taxon>Metazoa</taxon>
        <taxon>Chordata</taxon>
        <taxon>Craniata</taxon>
        <taxon>Vertebrata</taxon>
        <taxon>Euteleostomi</taxon>
        <taxon>Mammalia</taxon>
        <taxon>Eutheria</taxon>
        <taxon>Euarchontoglires</taxon>
        <taxon>Glires</taxon>
        <taxon>Rodentia</taxon>
        <taxon>Hystricomorpha</taxon>
        <taxon>Bathyergidae</taxon>
        <taxon>Fukomys</taxon>
    </lineage>
</organism>
<feature type="compositionally biased region" description="Polar residues" evidence="3">
    <location>
        <begin position="336"/>
        <end position="350"/>
    </location>
</feature>
<dbReference type="PROSITE" id="PS00018">
    <property type="entry name" value="EF_HAND_1"/>
    <property type="match status" value="1"/>
</dbReference>
<feature type="compositionally biased region" description="Low complexity" evidence="3">
    <location>
        <begin position="244"/>
        <end position="258"/>
    </location>
</feature>
<sequence length="440" mass="47234">MPQLLRNIHGIIEAFGRYARTEGSCTVLTRGELKRLLEQEFADVIVKPHDPATVDEVLHLLDEDETGTIEFKEFLVLVFKVAQACFKTLSQSVGGACRSQASGSHHTGFSKDTGEGQRSGTEVGRASKGQRHEGSSHGQGEQASRGQGRPGTQTQVQDISSPQVSSHDRQASSQGQVQVSQQTRVTGYVEQTQGAGDNESPQASERKWKRQSPISEQKGVTRTRTTSQVQTGATQTVEQDRSHQTGSTSTQTQGASHGQTRETSQAVKGHVQSQAGSHSQTHIQTREQERSHHTGSTSIRTQGASHGQTRQTEAQSQDSSQTSQAVKGHVQAQAGPHSQATEQDRSQTVSHVEDRGQGQTQAHSGCGQRETQASGAGRAQTGTSTVTGQGDPSSTQPSGAGGQGERKPTEVREEWVDDHSREVVIRSQDRGGPHARPPSE</sequence>
<accession>A0A091DQR6</accession>
<dbReference type="PROSITE" id="PS50222">
    <property type="entry name" value="EF_HAND_2"/>
    <property type="match status" value="1"/>
</dbReference>
<evidence type="ECO:0000313" key="6">
    <source>
        <dbReference type="Proteomes" id="UP000028990"/>
    </source>
</evidence>
<dbReference type="GO" id="GO:0071345">
    <property type="term" value="P:cellular response to cytokine stimulus"/>
    <property type="evidence" value="ECO:0007669"/>
    <property type="project" value="TreeGrafter"/>
</dbReference>
<keyword evidence="2" id="KW-0106">Calcium</keyword>
<dbReference type="InterPro" id="IPR013787">
    <property type="entry name" value="S100_Ca-bd_sub"/>
</dbReference>
<dbReference type="InterPro" id="IPR011992">
    <property type="entry name" value="EF-hand-dom_pair"/>
</dbReference>
<dbReference type="Pfam" id="PF01023">
    <property type="entry name" value="S_100"/>
    <property type="match status" value="1"/>
</dbReference>
<dbReference type="STRING" id="885580.ENSFDAP00000015544"/>
<dbReference type="GO" id="GO:0005615">
    <property type="term" value="C:extracellular space"/>
    <property type="evidence" value="ECO:0007669"/>
    <property type="project" value="TreeGrafter"/>
</dbReference>
<dbReference type="SUPFAM" id="SSF47473">
    <property type="entry name" value="EF-hand"/>
    <property type="match status" value="1"/>
</dbReference>
<feature type="compositionally biased region" description="Polar residues" evidence="3">
    <location>
        <begin position="357"/>
        <end position="398"/>
    </location>
</feature>
<keyword evidence="6" id="KW-1185">Reference proteome</keyword>
<feature type="region of interest" description="Disordered" evidence="3">
    <location>
        <begin position="96"/>
        <end position="440"/>
    </location>
</feature>
<dbReference type="OrthoDB" id="9451669at2759"/>
<dbReference type="EMBL" id="KN122150">
    <property type="protein sequence ID" value="KFO32610.1"/>
    <property type="molecule type" value="Genomic_DNA"/>
</dbReference>
<dbReference type="Gene3D" id="1.10.238.10">
    <property type="entry name" value="EF-hand"/>
    <property type="match status" value="1"/>
</dbReference>